<comment type="caution">
    <text evidence="2">The sequence shown here is derived from an EMBL/GenBank/DDBJ whole genome shotgun (WGS) entry which is preliminary data.</text>
</comment>
<feature type="non-terminal residue" evidence="2">
    <location>
        <position position="21"/>
    </location>
</feature>
<name>J9DCP2_9ZZZZ</name>
<protein>
    <submittedName>
        <fullName evidence="2">Uncharacterized protein</fullName>
    </submittedName>
</protein>
<evidence type="ECO:0000313" key="2">
    <source>
        <dbReference type="EMBL" id="EJX10741.1"/>
    </source>
</evidence>
<feature type="region of interest" description="Disordered" evidence="1">
    <location>
        <begin position="1"/>
        <end position="21"/>
    </location>
</feature>
<reference evidence="2" key="1">
    <citation type="journal article" date="2012" name="PLoS ONE">
        <title>Gene sets for utilization of primary and secondary nutrition supplies in the distal gut of endangered iberian lynx.</title>
        <authorList>
            <person name="Alcaide M."/>
            <person name="Messina E."/>
            <person name="Richter M."/>
            <person name="Bargiela R."/>
            <person name="Peplies J."/>
            <person name="Huws S.A."/>
            <person name="Newbold C.J."/>
            <person name="Golyshin P.N."/>
            <person name="Simon M.A."/>
            <person name="Lopez G."/>
            <person name="Yakimov M.M."/>
            <person name="Ferrer M."/>
        </authorList>
    </citation>
    <scope>NUCLEOTIDE SEQUENCE</scope>
</reference>
<dbReference type="AlphaFoldDB" id="J9DCP2"/>
<accession>J9DCP2</accession>
<organism evidence="2">
    <name type="scientific">gut metagenome</name>
    <dbReference type="NCBI Taxonomy" id="749906"/>
    <lineage>
        <taxon>unclassified sequences</taxon>
        <taxon>metagenomes</taxon>
        <taxon>organismal metagenomes</taxon>
    </lineage>
</organism>
<evidence type="ECO:0000256" key="1">
    <source>
        <dbReference type="SAM" id="MobiDB-lite"/>
    </source>
</evidence>
<gene>
    <name evidence="2" type="ORF">EVA_00561</name>
</gene>
<proteinExistence type="predicted"/>
<dbReference type="EMBL" id="AMCI01000105">
    <property type="protein sequence ID" value="EJX10741.1"/>
    <property type="molecule type" value="Genomic_DNA"/>
</dbReference>
<sequence length="21" mass="2354">MGLTESGNKSFDSQNYMTFVP</sequence>